<protein>
    <submittedName>
        <fullName evidence="2">Uncharacterized protein</fullName>
    </submittedName>
</protein>
<evidence type="ECO:0000256" key="1">
    <source>
        <dbReference type="SAM" id="MobiDB-lite"/>
    </source>
</evidence>
<dbReference type="AlphaFoldDB" id="A0A381T9S9"/>
<feature type="region of interest" description="Disordered" evidence="1">
    <location>
        <begin position="1"/>
        <end position="21"/>
    </location>
</feature>
<sequence length="38" mass="4592">MTDEETINEETETTDQTHKDSIEDILNWEEILRGNDYY</sequence>
<reference evidence="2" key="1">
    <citation type="submission" date="2018-05" db="EMBL/GenBank/DDBJ databases">
        <authorList>
            <person name="Lanie J.A."/>
            <person name="Ng W.-L."/>
            <person name="Kazmierczak K.M."/>
            <person name="Andrzejewski T.M."/>
            <person name="Davidsen T.M."/>
            <person name="Wayne K.J."/>
            <person name="Tettelin H."/>
            <person name="Glass J.I."/>
            <person name="Rusch D."/>
            <person name="Podicherti R."/>
            <person name="Tsui H.-C.T."/>
            <person name="Winkler M.E."/>
        </authorList>
    </citation>
    <scope>NUCLEOTIDE SEQUENCE</scope>
</reference>
<name>A0A381T9S9_9ZZZZ</name>
<evidence type="ECO:0000313" key="2">
    <source>
        <dbReference type="EMBL" id="SVA10583.1"/>
    </source>
</evidence>
<organism evidence="2">
    <name type="scientific">marine metagenome</name>
    <dbReference type="NCBI Taxonomy" id="408172"/>
    <lineage>
        <taxon>unclassified sequences</taxon>
        <taxon>metagenomes</taxon>
        <taxon>ecological metagenomes</taxon>
    </lineage>
</organism>
<feature type="compositionally biased region" description="Acidic residues" evidence="1">
    <location>
        <begin position="1"/>
        <end position="13"/>
    </location>
</feature>
<accession>A0A381T9S9</accession>
<gene>
    <name evidence="2" type="ORF">METZ01_LOCUS63437</name>
</gene>
<proteinExistence type="predicted"/>
<dbReference type="EMBL" id="UINC01003947">
    <property type="protein sequence ID" value="SVA10583.1"/>
    <property type="molecule type" value="Genomic_DNA"/>
</dbReference>